<evidence type="ECO:0000313" key="7">
    <source>
        <dbReference type="EMBL" id="CAF4162229.1"/>
    </source>
</evidence>
<evidence type="ECO:0000256" key="3">
    <source>
        <dbReference type="SAM" id="SignalP"/>
    </source>
</evidence>
<evidence type="ECO:0000313" key="5">
    <source>
        <dbReference type="EMBL" id="CAF3939200.1"/>
    </source>
</evidence>
<organism evidence="5 8">
    <name type="scientific">Rotaria magnacalcarata</name>
    <dbReference type="NCBI Taxonomy" id="392030"/>
    <lineage>
        <taxon>Eukaryota</taxon>
        <taxon>Metazoa</taxon>
        <taxon>Spiralia</taxon>
        <taxon>Gnathifera</taxon>
        <taxon>Rotifera</taxon>
        <taxon>Eurotatoria</taxon>
        <taxon>Bdelloidea</taxon>
        <taxon>Philodinida</taxon>
        <taxon>Philodinidae</taxon>
        <taxon>Rotaria</taxon>
    </lineage>
</organism>
<keyword evidence="9" id="KW-1185">Reference proteome</keyword>
<evidence type="ECO:0000313" key="4">
    <source>
        <dbReference type="EMBL" id="CAF3831202.1"/>
    </source>
</evidence>
<dbReference type="EMBL" id="CAJOBG010000571">
    <property type="protein sequence ID" value="CAF3831202.1"/>
    <property type="molecule type" value="Genomic_DNA"/>
</dbReference>
<keyword evidence="2" id="KW-0812">Transmembrane</keyword>
<dbReference type="EMBL" id="CAJOBI010011936">
    <property type="protein sequence ID" value="CAF4162229.1"/>
    <property type="molecule type" value="Genomic_DNA"/>
</dbReference>
<dbReference type="Proteomes" id="UP000663842">
    <property type="component" value="Unassembled WGS sequence"/>
</dbReference>
<dbReference type="Proteomes" id="UP000676336">
    <property type="component" value="Unassembled WGS sequence"/>
</dbReference>
<dbReference type="AlphaFoldDB" id="A0A819JVH4"/>
<name>A0A819JVH4_9BILA</name>
<gene>
    <name evidence="6" type="ORF">GIL414_LOCUS15384</name>
    <name evidence="4" type="ORF">OVN521_LOCUS5663</name>
    <name evidence="7" type="ORF">SMN809_LOCUS20236</name>
    <name evidence="5" type="ORF">UXM345_LOCUS12655</name>
</gene>
<proteinExistence type="predicted"/>
<keyword evidence="2" id="KW-0472">Membrane</keyword>
<feature type="region of interest" description="Disordered" evidence="1">
    <location>
        <begin position="46"/>
        <end position="76"/>
    </location>
</feature>
<dbReference type="Proteomes" id="UP000663866">
    <property type="component" value="Unassembled WGS sequence"/>
</dbReference>
<protein>
    <submittedName>
        <fullName evidence="5">Uncharacterized protein</fullName>
    </submittedName>
</protein>
<feature type="chain" id="PRO_5035618752" evidence="3">
    <location>
        <begin position="23"/>
        <end position="169"/>
    </location>
</feature>
<evidence type="ECO:0000256" key="1">
    <source>
        <dbReference type="SAM" id="MobiDB-lite"/>
    </source>
</evidence>
<comment type="caution">
    <text evidence="5">The sequence shown here is derived from an EMBL/GenBank/DDBJ whole genome shotgun (WGS) entry which is preliminary data.</text>
</comment>
<evidence type="ECO:0000313" key="6">
    <source>
        <dbReference type="EMBL" id="CAF4068655.1"/>
    </source>
</evidence>
<dbReference type="EMBL" id="CAJOBJ010006744">
    <property type="protein sequence ID" value="CAF4068655.1"/>
    <property type="molecule type" value="Genomic_DNA"/>
</dbReference>
<sequence length="169" mass="18303">MIFFINSYQIFLLLLFIDSSTEYNPYLKTSVLRSLIQKRQILDGTAKSGGVAPKPPGSDSGSSHTIVSSSSSTQQSPIHQIFSSTLTTTILMRNDLAQDRSVKDTISSNSNSKTGLIASILAPTGIVGVIGAVIGTLFYKKNQNNSLANEAQGFLSRIFNRNSNEIIKK</sequence>
<dbReference type="Proteomes" id="UP000681720">
    <property type="component" value="Unassembled WGS sequence"/>
</dbReference>
<feature type="signal peptide" evidence="3">
    <location>
        <begin position="1"/>
        <end position="22"/>
    </location>
</feature>
<reference evidence="5" key="1">
    <citation type="submission" date="2021-02" db="EMBL/GenBank/DDBJ databases">
        <authorList>
            <person name="Nowell W R."/>
        </authorList>
    </citation>
    <scope>NUCLEOTIDE SEQUENCE</scope>
</reference>
<evidence type="ECO:0000313" key="9">
    <source>
        <dbReference type="Proteomes" id="UP000663866"/>
    </source>
</evidence>
<evidence type="ECO:0000313" key="8">
    <source>
        <dbReference type="Proteomes" id="UP000663842"/>
    </source>
</evidence>
<evidence type="ECO:0000256" key="2">
    <source>
        <dbReference type="SAM" id="Phobius"/>
    </source>
</evidence>
<keyword evidence="2" id="KW-1133">Transmembrane helix</keyword>
<dbReference type="EMBL" id="CAJOBF010001331">
    <property type="protein sequence ID" value="CAF3939200.1"/>
    <property type="molecule type" value="Genomic_DNA"/>
</dbReference>
<accession>A0A819JVH4</accession>
<feature type="transmembrane region" description="Helical" evidence="2">
    <location>
        <begin position="116"/>
        <end position="139"/>
    </location>
</feature>
<feature type="compositionally biased region" description="Low complexity" evidence="1">
    <location>
        <begin position="57"/>
        <end position="76"/>
    </location>
</feature>
<keyword evidence="3" id="KW-0732">Signal</keyword>